<gene>
    <name evidence="1" type="ORF">C6N14_10170</name>
</gene>
<dbReference type="AlphaFoldDB" id="A0A2T5DBM8"/>
<name>A0A2T5DBM8_ENTMU</name>
<accession>A0A2T5DBM8</accession>
<sequence length="61" mass="7111">MKIVQIFVGTLCFFWKSSFCVRLSCFKNKYSTVVARLTSPDNIHLQSKYTYMPQPLDKSTI</sequence>
<protein>
    <submittedName>
        <fullName evidence="1">Uncharacterized protein</fullName>
    </submittedName>
</protein>
<reference evidence="1 2" key="1">
    <citation type="submission" date="2018-03" db="EMBL/GenBank/DDBJ databases">
        <title>Draft genome sequences of four Enterococcus mundtii strains isolated from beef slaughterhouses in Kenya.</title>
        <authorList>
            <person name="Wambui J."/>
            <person name="Stevens M."/>
            <person name="Njage P."/>
            <person name="Stephan R."/>
            <person name="Tasara T."/>
        </authorList>
    </citation>
    <scope>NUCLEOTIDE SEQUENCE [LARGE SCALE GENOMIC DNA]</scope>
    <source>
        <strain evidence="1 2">H18-EM</strain>
    </source>
</reference>
<dbReference type="Proteomes" id="UP000244022">
    <property type="component" value="Unassembled WGS sequence"/>
</dbReference>
<evidence type="ECO:0000313" key="2">
    <source>
        <dbReference type="Proteomes" id="UP000244022"/>
    </source>
</evidence>
<dbReference type="EMBL" id="PYGR01000042">
    <property type="protein sequence ID" value="PTO34885.1"/>
    <property type="molecule type" value="Genomic_DNA"/>
</dbReference>
<evidence type="ECO:0000313" key="1">
    <source>
        <dbReference type="EMBL" id="PTO34885.1"/>
    </source>
</evidence>
<organism evidence="1 2">
    <name type="scientific">Enterococcus mundtii</name>
    <dbReference type="NCBI Taxonomy" id="53346"/>
    <lineage>
        <taxon>Bacteria</taxon>
        <taxon>Bacillati</taxon>
        <taxon>Bacillota</taxon>
        <taxon>Bacilli</taxon>
        <taxon>Lactobacillales</taxon>
        <taxon>Enterococcaceae</taxon>
        <taxon>Enterococcus</taxon>
    </lineage>
</organism>
<proteinExistence type="predicted"/>
<comment type="caution">
    <text evidence="1">The sequence shown here is derived from an EMBL/GenBank/DDBJ whole genome shotgun (WGS) entry which is preliminary data.</text>
</comment>